<feature type="compositionally biased region" description="Polar residues" evidence="2">
    <location>
        <begin position="539"/>
        <end position="556"/>
    </location>
</feature>
<keyword evidence="5" id="KW-1185">Reference proteome</keyword>
<protein>
    <submittedName>
        <fullName evidence="4">Uncharacterized protein</fullName>
    </submittedName>
</protein>
<feature type="coiled-coil region" evidence="1">
    <location>
        <begin position="317"/>
        <end position="344"/>
    </location>
</feature>
<gene>
    <name evidence="4" type="ORF">OC680_01550</name>
</gene>
<evidence type="ECO:0000256" key="2">
    <source>
        <dbReference type="SAM" id="MobiDB-lite"/>
    </source>
</evidence>
<dbReference type="RefSeq" id="WP_304515365.1">
    <property type="nucleotide sequence ID" value="NZ_JAOSID010000005.1"/>
</dbReference>
<sequence length="599" mass="70021">MYKFQLLLIIQILFISLFLISPCYSYFINTRANDNINLDIEQEIQKIKNKYQDEQIKNNCDKLLKNINILKEETKKFFQEISNTWINSNSSKSINTQIFEFSSNLKNTLDDQINGLTQKNENKEIDQKILENLNKIKKLVEKIMTETNNLVSTTINKTEELTKPIITDKSMKIEELESSSKIYLNNLAKDLQTYLEKVESDIEDIITINKESETKISEFNKNLLKQDDTFKNSLISKQLLSSMKSKVKTVLDIIKERIALKTLEYAFSNLHVNYQKLIASYKHQDITKKLKQQFKTTKTINEKTLKPSFSTSEEKTLEQIINDIQNQNAQNEEVQTKCRQILESTKALKENVKSMFPKEKIEIINKRLNTISFEDLLINLNKNINELEKQETYDSSELQIKANLLTIKTQVESAQKQFKEYFEPFLKKIEEQSAKSIDQLKIEEIKNNFDIFFGSWGEIETFLEKAYKVNQDSEKIAETKTTTYSLEKYIIPTEQILGSKEVIEEIYSMLSSSENFLDKTKAKLENLYEDYRKLINEYPPQSTSGDSSSEITPSDESNTKEQDDSNQMSFASYLTLVIFFIIIITLILFYIFQKLNKFN</sequence>
<evidence type="ECO:0000256" key="1">
    <source>
        <dbReference type="SAM" id="Coils"/>
    </source>
</evidence>
<evidence type="ECO:0000256" key="3">
    <source>
        <dbReference type="SAM" id="Phobius"/>
    </source>
</evidence>
<dbReference type="EMBL" id="JAOSID010000005">
    <property type="protein sequence ID" value="MDO8168160.1"/>
    <property type="molecule type" value="Genomic_DNA"/>
</dbReference>
<name>A0ABT9DFJ9_9MOLU</name>
<feature type="transmembrane region" description="Helical" evidence="3">
    <location>
        <begin position="570"/>
        <end position="592"/>
    </location>
</feature>
<keyword evidence="3" id="KW-0812">Transmembrane</keyword>
<reference evidence="4 5" key="1">
    <citation type="journal article" date="2023" name="Int. J. Syst. Evol. Microbiol.">
        <title>The observation of taxonomic boundaries for the 16SrII and 16SrXXV phytoplasmas using genome-based delimitation.</title>
        <authorList>
            <person name="Rodrigues Jardim B."/>
            <person name="Tran-Nguyen L.T.T."/>
            <person name="Gambley C."/>
            <person name="Al-Sadi A.M."/>
            <person name="Al-Subhi A.M."/>
            <person name="Foissac X."/>
            <person name="Salar P."/>
            <person name="Cai H."/>
            <person name="Yang J.Y."/>
            <person name="Davis R."/>
            <person name="Jones L."/>
            <person name="Rodoni B."/>
            <person name="Constable F.E."/>
        </authorList>
    </citation>
    <scope>NUCLEOTIDE SEQUENCE [LARGE SCALE GENOMIC DNA]</scope>
    <source>
        <strain evidence="4">BAWM-155c</strain>
    </source>
</reference>
<comment type="caution">
    <text evidence="4">The sequence shown here is derived from an EMBL/GenBank/DDBJ whole genome shotgun (WGS) entry which is preliminary data.</text>
</comment>
<feature type="coiled-coil region" evidence="1">
    <location>
        <begin position="37"/>
        <end position="73"/>
    </location>
</feature>
<feature type="region of interest" description="Disordered" evidence="2">
    <location>
        <begin position="537"/>
        <end position="564"/>
    </location>
</feature>
<evidence type="ECO:0000313" key="5">
    <source>
        <dbReference type="Proteomes" id="UP001172036"/>
    </source>
</evidence>
<organism evidence="4 5">
    <name type="scientific">Candidatus Phytoplasma melaleucae</name>
    <dbReference type="NCBI Taxonomy" id="2982630"/>
    <lineage>
        <taxon>Bacteria</taxon>
        <taxon>Bacillati</taxon>
        <taxon>Mycoplasmatota</taxon>
        <taxon>Mollicutes</taxon>
        <taxon>Acholeplasmatales</taxon>
        <taxon>Acholeplasmataceae</taxon>
        <taxon>Candidatus Phytoplasma</taxon>
    </lineage>
</organism>
<keyword evidence="3" id="KW-1133">Transmembrane helix</keyword>
<keyword evidence="1" id="KW-0175">Coiled coil</keyword>
<accession>A0ABT9DFJ9</accession>
<dbReference type="Proteomes" id="UP001172036">
    <property type="component" value="Unassembled WGS sequence"/>
</dbReference>
<proteinExistence type="predicted"/>
<evidence type="ECO:0000313" key="4">
    <source>
        <dbReference type="EMBL" id="MDO8168160.1"/>
    </source>
</evidence>
<keyword evidence="3" id="KW-0472">Membrane</keyword>